<organism evidence="2">
    <name type="scientific">hydrothermal vent metagenome</name>
    <dbReference type="NCBI Taxonomy" id="652676"/>
    <lineage>
        <taxon>unclassified sequences</taxon>
        <taxon>metagenomes</taxon>
        <taxon>ecological metagenomes</taxon>
    </lineage>
</organism>
<dbReference type="AlphaFoldDB" id="A0A3B0ZYF3"/>
<gene>
    <name evidence="2" type="ORF">MNBD_GAMMA22-1573</name>
</gene>
<keyword evidence="1" id="KW-1133">Transmembrane helix</keyword>
<keyword evidence="1" id="KW-0812">Transmembrane</keyword>
<accession>A0A3B0ZYF3</accession>
<keyword evidence="1" id="KW-0472">Membrane</keyword>
<sequence length="37" mass="3934">VSPMALALSWGLIFATLVTLITIPALMAILLRAKLPN</sequence>
<evidence type="ECO:0000256" key="1">
    <source>
        <dbReference type="SAM" id="Phobius"/>
    </source>
</evidence>
<proteinExistence type="predicted"/>
<feature type="transmembrane region" description="Helical" evidence="1">
    <location>
        <begin position="6"/>
        <end position="31"/>
    </location>
</feature>
<dbReference type="EMBL" id="UOFS01000038">
    <property type="protein sequence ID" value="VAW98588.1"/>
    <property type="molecule type" value="Genomic_DNA"/>
</dbReference>
<feature type="non-terminal residue" evidence="2">
    <location>
        <position position="1"/>
    </location>
</feature>
<protein>
    <submittedName>
        <fullName evidence="2">Uncharacterized protein</fullName>
    </submittedName>
</protein>
<dbReference type="Gene3D" id="1.20.1640.10">
    <property type="entry name" value="Multidrug efflux transporter AcrB transmembrane domain"/>
    <property type="match status" value="1"/>
</dbReference>
<dbReference type="SUPFAM" id="SSF82866">
    <property type="entry name" value="Multidrug efflux transporter AcrB transmembrane domain"/>
    <property type="match status" value="1"/>
</dbReference>
<reference evidence="2" key="1">
    <citation type="submission" date="2018-06" db="EMBL/GenBank/DDBJ databases">
        <authorList>
            <person name="Zhirakovskaya E."/>
        </authorList>
    </citation>
    <scope>NUCLEOTIDE SEQUENCE</scope>
</reference>
<name>A0A3B0ZYF3_9ZZZZ</name>
<evidence type="ECO:0000313" key="2">
    <source>
        <dbReference type="EMBL" id="VAW98588.1"/>
    </source>
</evidence>